<protein>
    <recommendedName>
        <fullName evidence="3">F-box domain-containing protein</fullName>
    </recommendedName>
</protein>
<dbReference type="Gene3D" id="1.20.1280.50">
    <property type="match status" value="1"/>
</dbReference>
<evidence type="ECO:0008006" key="3">
    <source>
        <dbReference type="Google" id="ProtNLM"/>
    </source>
</evidence>
<evidence type="ECO:0000313" key="1">
    <source>
        <dbReference type="EMBL" id="KAF9522309.1"/>
    </source>
</evidence>
<dbReference type="SUPFAM" id="SSF81383">
    <property type="entry name" value="F-box domain"/>
    <property type="match status" value="1"/>
</dbReference>
<dbReference type="Proteomes" id="UP000807306">
    <property type="component" value="Unassembled WGS sequence"/>
</dbReference>
<accession>A0A9P6E4K6</accession>
<keyword evidence="2" id="KW-1185">Reference proteome</keyword>
<dbReference type="OrthoDB" id="2884925at2759"/>
<sequence length="292" mass="33307">MQTSANPSNAQILIDEKIRQLKAQRNLLSPVSKIPPEVLGQIFTRVTEYTMASHLKPTIRFNFSFVSQHWRNVAISTPQIWTVLSEDYLTWSRVMLERSKTADLVVHVDIQRGYGRSEYSISRKSEFLQHVFEKHASRIVHLSVESNRDIPNFPPLTPRLQILYLSFEGSRTDPLHFPTYLLSASPLVELRVEGYKVDWKLFSFPALKTLILMFVRSEPSSALDFIKALQRTPQLERLRIFHSLPVSFDRAELSTIPPVELLALQELHISDTSSASLIPCLKIPASVSVALS</sequence>
<name>A0A9P6E4K6_9AGAR</name>
<dbReference type="EMBL" id="MU157951">
    <property type="protein sequence ID" value="KAF9522309.1"/>
    <property type="molecule type" value="Genomic_DNA"/>
</dbReference>
<dbReference type="InterPro" id="IPR036047">
    <property type="entry name" value="F-box-like_dom_sf"/>
</dbReference>
<dbReference type="AlphaFoldDB" id="A0A9P6E4K6"/>
<dbReference type="SUPFAM" id="SSF52047">
    <property type="entry name" value="RNI-like"/>
    <property type="match status" value="1"/>
</dbReference>
<comment type="caution">
    <text evidence="1">The sequence shown here is derived from an EMBL/GenBank/DDBJ whole genome shotgun (WGS) entry which is preliminary data.</text>
</comment>
<gene>
    <name evidence="1" type="ORF">CPB83DRAFT_911417</name>
</gene>
<reference evidence="1" key="1">
    <citation type="submission" date="2020-11" db="EMBL/GenBank/DDBJ databases">
        <authorList>
            <consortium name="DOE Joint Genome Institute"/>
            <person name="Ahrendt S."/>
            <person name="Riley R."/>
            <person name="Andreopoulos W."/>
            <person name="Labutti K."/>
            <person name="Pangilinan J."/>
            <person name="Ruiz-Duenas F.J."/>
            <person name="Barrasa J.M."/>
            <person name="Sanchez-Garcia M."/>
            <person name="Camarero S."/>
            <person name="Miyauchi S."/>
            <person name="Serrano A."/>
            <person name="Linde D."/>
            <person name="Babiker R."/>
            <person name="Drula E."/>
            <person name="Ayuso-Fernandez I."/>
            <person name="Pacheco R."/>
            <person name="Padilla G."/>
            <person name="Ferreira P."/>
            <person name="Barriuso J."/>
            <person name="Kellner H."/>
            <person name="Castanera R."/>
            <person name="Alfaro M."/>
            <person name="Ramirez L."/>
            <person name="Pisabarro A.G."/>
            <person name="Kuo A."/>
            <person name="Tritt A."/>
            <person name="Lipzen A."/>
            <person name="He G."/>
            <person name="Yan M."/>
            <person name="Ng V."/>
            <person name="Cullen D."/>
            <person name="Martin F."/>
            <person name="Rosso M.-N."/>
            <person name="Henrissat B."/>
            <person name="Hibbett D."/>
            <person name="Martinez A.T."/>
            <person name="Grigoriev I.V."/>
        </authorList>
    </citation>
    <scope>NUCLEOTIDE SEQUENCE</scope>
    <source>
        <strain evidence="1">CBS 506.95</strain>
    </source>
</reference>
<evidence type="ECO:0000313" key="2">
    <source>
        <dbReference type="Proteomes" id="UP000807306"/>
    </source>
</evidence>
<organism evidence="1 2">
    <name type="scientific">Crepidotus variabilis</name>
    <dbReference type="NCBI Taxonomy" id="179855"/>
    <lineage>
        <taxon>Eukaryota</taxon>
        <taxon>Fungi</taxon>
        <taxon>Dikarya</taxon>
        <taxon>Basidiomycota</taxon>
        <taxon>Agaricomycotina</taxon>
        <taxon>Agaricomycetes</taxon>
        <taxon>Agaricomycetidae</taxon>
        <taxon>Agaricales</taxon>
        <taxon>Agaricineae</taxon>
        <taxon>Crepidotaceae</taxon>
        <taxon>Crepidotus</taxon>
    </lineage>
</organism>
<proteinExistence type="predicted"/>